<reference evidence="2 3" key="1">
    <citation type="journal article" date="2015" name="Front. Microbiol.">
        <title>Genome sequence of the plant growth promoting endophytic yeast Rhodotorula graminis WP1.</title>
        <authorList>
            <person name="Firrincieli A."/>
            <person name="Otillar R."/>
            <person name="Salamov A."/>
            <person name="Schmutz J."/>
            <person name="Khan Z."/>
            <person name="Redman R.S."/>
            <person name="Fleck N.D."/>
            <person name="Lindquist E."/>
            <person name="Grigoriev I.V."/>
            <person name="Doty S.L."/>
        </authorList>
    </citation>
    <scope>NUCLEOTIDE SEQUENCE [LARGE SCALE GENOMIC DNA]</scope>
    <source>
        <strain evidence="2 3">WP1</strain>
    </source>
</reference>
<proteinExistence type="predicted"/>
<dbReference type="GeneID" id="28978937"/>
<dbReference type="RefSeq" id="XP_018273358.1">
    <property type="nucleotide sequence ID" value="XM_018418490.1"/>
</dbReference>
<evidence type="ECO:0000313" key="2">
    <source>
        <dbReference type="EMBL" id="KPV77309.1"/>
    </source>
</evidence>
<evidence type="ECO:0000256" key="1">
    <source>
        <dbReference type="SAM" id="MobiDB-lite"/>
    </source>
</evidence>
<keyword evidence="3" id="KW-1185">Reference proteome</keyword>
<feature type="compositionally biased region" description="Low complexity" evidence="1">
    <location>
        <begin position="12"/>
        <end position="33"/>
    </location>
</feature>
<gene>
    <name evidence="2" type="ORF">RHOBADRAFT_64468</name>
</gene>
<accession>A0A194S9P4</accession>
<feature type="region of interest" description="Disordered" evidence="1">
    <location>
        <begin position="1"/>
        <end position="33"/>
    </location>
</feature>
<protein>
    <submittedName>
        <fullName evidence="2">Uncharacterized protein</fullName>
    </submittedName>
</protein>
<sequence>MTTNAPDPSPPTSTLTTSTSLTDTPSIPSSRVPVPLVLPSCTDTFVSLSLYP</sequence>
<organism evidence="2 3">
    <name type="scientific">Rhodotorula graminis (strain WP1)</name>
    <dbReference type="NCBI Taxonomy" id="578459"/>
    <lineage>
        <taxon>Eukaryota</taxon>
        <taxon>Fungi</taxon>
        <taxon>Dikarya</taxon>
        <taxon>Basidiomycota</taxon>
        <taxon>Pucciniomycotina</taxon>
        <taxon>Microbotryomycetes</taxon>
        <taxon>Sporidiobolales</taxon>
        <taxon>Sporidiobolaceae</taxon>
        <taxon>Rhodotorula</taxon>
    </lineage>
</organism>
<dbReference type="AlphaFoldDB" id="A0A194S9P4"/>
<dbReference type="Proteomes" id="UP000053890">
    <property type="component" value="Unassembled WGS sequence"/>
</dbReference>
<evidence type="ECO:0000313" key="3">
    <source>
        <dbReference type="Proteomes" id="UP000053890"/>
    </source>
</evidence>
<dbReference type="EMBL" id="KQ474074">
    <property type="protein sequence ID" value="KPV77309.1"/>
    <property type="molecule type" value="Genomic_DNA"/>
</dbReference>
<name>A0A194S9P4_RHOGW</name>